<feature type="domain" description="Neutral/alkaline non-lysosomal ceramidase N-terminal" evidence="8">
    <location>
        <begin position="22"/>
        <end position="526"/>
    </location>
</feature>
<dbReference type="GO" id="GO:0046514">
    <property type="term" value="P:ceramide catabolic process"/>
    <property type="evidence" value="ECO:0007669"/>
    <property type="project" value="InterPro"/>
</dbReference>
<evidence type="ECO:0000256" key="5">
    <source>
        <dbReference type="PIRSR" id="PIRSR606823-1"/>
    </source>
</evidence>
<dbReference type="OrthoDB" id="191371at2759"/>
<gene>
    <name evidence="10" type="ORF">X777_10999</name>
</gene>
<sequence length="731" mass="81180">RLAKGFTKLNGYDGAVALANSIGVGRADSTGPIAEIVFMGYAKMDQKGTGLHLRTFSRAFIIDDGVERFVFVSVDSAMIGNDIRQEVLRKLRDQFGNMYTEKNVMISGTHTHSSPGGFMLDILYDLTTFGFVRESFDAIVNGIMKSIERAHCAVVPGRIFITNGQVLDANINRSPQAYRNNPQSEKDKYEHNVDKTLTQMQFVDADNKPLGAINWFAVHPTSMNNTNRLVSSDNVGYASILFEKMMDSDALIGKSSFVAAFASTNLGDVSPNTRGPKCEFSGNECSDQYTCPGKKEKCFASGPGEDMFDSTSIIANKIYKEALKLWQSGEAMEVVGPVRVVHQYVNMPEQTAEFFNETTGKLEEVRGCISAMGYSFAAGTTDGPGSFAFEQGTTTPNPLWNAVRNFLAAPTADDIRCHGAKPILLATGRMRLPYQWQPKIISTQVAVIGNVVLAGVPGEFTTMSGRRLREAIKKVMNDASDDETSVIVAGLCNTYSSYVTTPEEYQIQRYEGASTIYGPHTLTIYLRQYQELVQAAINKKTIPPGPSPPELLKSNLISLVPPVLYDTPRWRRNFGDVIQQPQKVASPGDTVAAIFVSGHPRNNLMTDGSFLTVERLGDDEVWIPEATDANWETKFVWTRTSVILGSSQVTITWEIPQNVKQGEYRIRHNGYYRYILGGVYPYYGVTNHFQRIENLKGIKKEYSMNQENPIINFFSLAKQLNITQCIQMHRS</sequence>
<dbReference type="GO" id="GO:0016020">
    <property type="term" value="C:membrane"/>
    <property type="evidence" value="ECO:0007669"/>
    <property type="project" value="GOC"/>
</dbReference>
<keyword evidence="6" id="KW-0479">Metal-binding</keyword>
<feature type="binding site" evidence="6">
    <location>
        <position position="498"/>
    </location>
    <ligand>
        <name>Zn(2+)</name>
        <dbReference type="ChEBI" id="CHEBI:29105"/>
    </ligand>
</feature>
<dbReference type="GO" id="GO:0005576">
    <property type="term" value="C:extracellular region"/>
    <property type="evidence" value="ECO:0007669"/>
    <property type="project" value="TreeGrafter"/>
</dbReference>
<dbReference type="OMA" id="GTTVQTC"/>
<evidence type="ECO:0000256" key="7">
    <source>
        <dbReference type="RuleBase" id="RU366019"/>
    </source>
</evidence>
<evidence type="ECO:0000313" key="11">
    <source>
        <dbReference type="Proteomes" id="UP000053097"/>
    </source>
</evidence>
<evidence type="ECO:0000256" key="3">
    <source>
        <dbReference type="ARBA" id="ARBA00019235"/>
    </source>
</evidence>
<evidence type="ECO:0000256" key="6">
    <source>
        <dbReference type="PIRSR" id="PIRSR606823-2"/>
    </source>
</evidence>
<proteinExistence type="inferred from homology"/>
<dbReference type="Pfam" id="PF17048">
    <property type="entry name" value="Ceramidse_alk_C"/>
    <property type="match status" value="1"/>
</dbReference>
<evidence type="ECO:0000256" key="4">
    <source>
        <dbReference type="ARBA" id="ARBA00022801"/>
    </source>
</evidence>
<keyword evidence="7" id="KW-0746">Sphingolipid metabolism</keyword>
<feature type="domain" description="Neutral/alkaline non-lysosomal ceramidase C-terminal" evidence="9">
    <location>
        <begin position="531"/>
        <end position="690"/>
    </location>
</feature>
<evidence type="ECO:0000259" key="9">
    <source>
        <dbReference type="Pfam" id="PF17048"/>
    </source>
</evidence>
<dbReference type="EMBL" id="KK107453">
    <property type="protein sequence ID" value="EZA50648.1"/>
    <property type="molecule type" value="Genomic_DNA"/>
</dbReference>
<dbReference type="InterPro" id="IPR031331">
    <property type="entry name" value="NEUT/ALK_ceramidase_C"/>
</dbReference>
<dbReference type="InterPro" id="IPR006823">
    <property type="entry name" value="Ceramidase_alk"/>
</dbReference>
<feature type="binding site" evidence="6">
    <location>
        <position position="459"/>
    </location>
    <ligand>
        <name>Zn(2+)</name>
        <dbReference type="ChEBI" id="CHEBI:29105"/>
    </ligand>
</feature>
<dbReference type="Proteomes" id="UP000053097">
    <property type="component" value="Unassembled WGS sequence"/>
</dbReference>
<evidence type="ECO:0000313" key="10">
    <source>
        <dbReference type="EMBL" id="EZA50648.1"/>
    </source>
</evidence>
<keyword evidence="6" id="KW-0862">Zinc</keyword>
<keyword evidence="4 7" id="KW-0378">Hydrolase</keyword>
<feature type="binding site" evidence="6">
    <location>
        <position position="110"/>
    </location>
    <ligand>
        <name>Zn(2+)</name>
        <dbReference type="ChEBI" id="CHEBI:29105"/>
    </ligand>
</feature>
<name>A0A026W3S6_OOCBI</name>
<dbReference type="GO" id="GO:0046512">
    <property type="term" value="P:sphingosine biosynthetic process"/>
    <property type="evidence" value="ECO:0007669"/>
    <property type="project" value="TreeGrafter"/>
</dbReference>
<dbReference type="InterPro" id="IPR038445">
    <property type="entry name" value="NCDase_C_sf"/>
</dbReference>
<dbReference type="Pfam" id="PF04734">
    <property type="entry name" value="Ceramidase_alk"/>
    <property type="match status" value="1"/>
</dbReference>
<comment type="catalytic activity">
    <reaction evidence="7">
        <text>an N-acylsphing-4-enine + H2O = sphing-4-enine + a fatty acid</text>
        <dbReference type="Rhea" id="RHEA:20856"/>
        <dbReference type="ChEBI" id="CHEBI:15377"/>
        <dbReference type="ChEBI" id="CHEBI:28868"/>
        <dbReference type="ChEBI" id="CHEBI:52639"/>
        <dbReference type="ChEBI" id="CHEBI:57756"/>
        <dbReference type="EC" id="3.5.1.23"/>
    </reaction>
</comment>
<dbReference type="GO" id="GO:0046872">
    <property type="term" value="F:metal ion binding"/>
    <property type="evidence" value="ECO:0007669"/>
    <property type="project" value="UniProtKB-KW"/>
</dbReference>
<dbReference type="GO" id="GO:0017040">
    <property type="term" value="F:N-acylsphingosine amidohydrolase activity"/>
    <property type="evidence" value="ECO:0007669"/>
    <property type="project" value="UniProtKB-UniRule"/>
</dbReference>
<feature type="non-terminal residue" evidence="10">
    <location>
        <position position="731"/>
    </location>
</feature>
<dbReference type="PANTHER" id="PTHR12670">
    <property type="entry name" value="CERAMIDASE"/>
    <property type="match status" value="1"/>
</dbReference>
<feature type="binding site" evidence="6">
    <location>
        <position position="219"/>
    </location>
    <ligand>
        <name>Zn(2+)</name>
        <dbReference type="ChEBI" id="CHEBI:29105"/>
    </ligand>
</feature>
<dbReference type="AlphaFoldDB" id="A0A026W3S6"/>
<comment type="similarity">
    <text evidence="1 7">Belongs to the neutral ceramidase family.</text>
</comment>
<dbReference type="EC" id="3.5.1.23" evidence="2 7"/>
<protein>
    <recommendedName>
        <fullName evidence="3 7">Neutral ceramidase</fullName>
        <ecNumber evidence="2 7">3.5.1.23</ecNumber>
    </recommendedName>
</protein>
<feature type="active site" description="Nucleophile" evidence="5">
    <location>
        <position position="270"/>
    </location>
</feature>
<dbReference type="InterPro" id="IPR031329">
    <property type="entry name" value="NEUT/ALK_ceramidase_N"/>
</dbReference>
<reference evidence="10 11" key="1">
    <citation type="journal article" date="2014" name="Curr. Biol.">
        <title>The genome of the clonal raider ant Cerapachys biroi.</title>
        <authorList>
            <person name="Oxley P.R."/>
            <person name="Ji L."/>
            <person name="Fetter-Pruneda I."/>
            <person name="McKenzie S.K."/>
            <person name="Li C."/>
            <person name="Hu H."/>
            <person name="Zhang G."/>
            <person name="Kronauer D.J."/>
        </authorList>
    </citation>
    <scope>NUCLEOTIDE SEQUENCE [LARGE SCALE GENOMIC DNA]</scope>
</reference>
<dbReference type="PANTHER" id="PTHR12670:SF1">
    <property type="entry name" value="NEUTRAL CERAMIDASE"/>
    <property type="match status" value="1"/>
</dbReference>
<accession>A0A026W3S6</accession>
<evidence type="ECO:0000256" key="1">
    <source>
        <dbReference type="ARBA" id="ARBA00009835"/>
    </source>
</evidence>
<evidence type="ECO:0000259" key="8">
    <source>
        <dbReference type="Pfam" id="PF04734"/>
    </source>
</evidence>
<comment type="cofactor">
    <cofactor evidence="6">
        <name>Zn(2+)</name>
        <dbReference type="ChEBI" id="CHEBI:29105"/>
    </cofactor>
    <text evidence="6">Binds 1 zinc ion per subunit.</text>
</comment>
<dbReference type="GO" id="GO:0042759">
    <property type="term" value="P:long-chain fatty acid biosynthetic process"/>
    <property type="evidence" value="ECO:0007669"/>
    <property type="project" value="TreeGrafter"/>
</dbReference>
<keyword evidence="7" id="KW-0443">Lipid metabolism</keyword>
<organism evidence="10 11">
    <name type="scientific">Ooceraea biroi</name>
    <name type="common">Clonal raider ant</name>
    <name type="synonym">Cerapachys biroi</name>
    <dbReference type="NCBI Taxonomy" id="2015173"/>
    <lineage>
        <taxon>Eukaryota</taxon>
        <taxon>Metazoa</taxon>
        <taxon>Ecdysozoa</taxon>
        <taxon>Arthropoda</taxon>
        <taxon>Hexapoda</taxon>
        <taxon>Insecta</taxon>
        <taxon>Pterygota</taxon>
        <taxon>Neoptera</taxon>
        <taxon>Endopterygota</taxon>
        <taxon>Hymenoptera</taxon>
        <taxon>Apocrita</taxon>
        <taxon>Aculeata</taxon>
        <taxon>Formicoidea</taxon>
        <taxon>Formicidae</taxon>
        <taxon>Dorylinae</taxon>
        <taxon>Ooceraea</taxon>
    </lineage>
</organism>
<evidence type="ECO:0000256" key="2">
    <source>
        <dbReference type="ARBA" id="ARBA00011891"/>
    </source>
</evidence>
<dbReference type="STRING" id="2015173.A0A026W3S6"/>
<dbReference type="Gene3D" id="2.60.40.2300">
    <property type="entry name" value="Neutral/alkaline non-lysosomal ceramidase, C-terminal domain"/>
    <property type="match status" value="1"/>
</dbReference>
<keyword evidence="11" id="KW-1185">Reference proteome</keyword>
<feature type="non-terminal residue" evidence="10">
    <location>
        <position position="1"/>
    </location>
</feature>